<dbReference type="PANTHER" id="PTHR12533:SF4">
    <property type="entry name" value="NUCLEAR FACTOR OF ACTIVATED T-CELLS, CYTOPLASMIC 2"/>
    <property type="match status" value="1"/>
</dbReference>
<accession>A0A8X8BPH0</accession>
<dbReference type="GO" id="GO:0000981">
    <property type="term" value="F:DNA-binding transcription factor activity, RNA polymerase II-specific"/>
    <property type="evidence" value="ECO:0007669"/>
    <property type="project" value="TreeGrafter"/>
</dbReference>
<dbReference type="Pfam" id="PF16179">
    <property type="entry name" value="RHD_dimer"/>
    <property type="match status" value="1"/>
</dbReference>
<evidence type="ECO:0000313" key="3">
    <source>
        <dbReference type="EMBL" id="KAG2461877.1"/>
    </source>
</evidence>
<feature type="compositionally biased region" description="Low complexity" evidence="1">
    <location>
        <begin position="283"/>
        <end position="294"/>
    </location>
</feature>
<feature type="region of interest" description="Disordered" evidence="1">
    <location>
        <begin position="274"/>
        <end position="294"/>
    </location>
</feature>
<feature type="non-terminal residue" evidence="3">
    <location>
        <position position="1"/>
    </location>
</feature>
<dbReference type="Proteomes" id="UP000886611">
    <property type="component" value="Unassembled WGS sequence"/>
</dbReference>
<sequence>MKPAQKLYPSSHVLRNAPQTTARQIKQLIKHILTPFGLCCGPNPAVSHVDYSFALHGYRFKSQRSAHELPMVEKQDIEGCSVMGGQQMILTGQNFASDAKVVFAEKTQDGQQIWDIEATVDKDKSQPSMLFVEVPPYRDPAIRHAVKVNFFVINGKRKRSQPQHFTYFPLPAIKTEPIDDCELQMKVAHGFATMQHSYYHPQGMINSETCFVASCQQIPSGISPPDSRSRAVIYPKSRSLSSSPLIYQQTNLMTSPGAIIQDAHCSVLVHTGSPGQSSTMIHQQSSSPSQPPSSIIQFSPTNHQIRGGGLSDHQHIMYCESFQNSPARSPAPAVTQTTRISTSFYPTVIQQQPYIQKIAKHRSPPRQLESQQCLEEQKEIPGGRVTVKQENLDQAYLDDAGQDSLKLQARHYKTLSNIYKPKPNQSDVAQILDLESEARWAFIDSNAIKEEERVTKIFEAYPCFRETQNAMDELRRILGGANHKYIKEKMRGVLCQVGFTIALLTALPSLFASPTPPPKRLRNASEALLYILQPREDPSIYLPLSSPGLIFNGTVCVLAVGNTPVSTLPKDDFFDGILMLMAYYYTLHLTYAKCVATLLSIIQTEVLGDAIHDRDATSAYKKAITEWKSFTEK</sequence>
<dbReference type="Gene3D" id="2.60.40.10">
    <property type="entry name" value="Immunoglobulins"/>
    <property type="match status" value="1"/>
</dbReference>
<gene>
    <name evidence="3" type="primary">Nfatc2_1</name>
    <name evidence="3" type="ORF">GTO96_0008272</name>
</gene>
<reference evidence="3 4" key="1">
    <citation type="journal article" date="2021" name="Cell">
        <title>Tracing the genetic footprints of vertebrate landing in non-teleost ray-finned fishes.</title>
        <authorList>
            <person name="Bi X."/>
            <person name="Wang K."/>
            <person name="Yang L."/>
            <person name="Pan H."/>
            <person name="Jiang H."/>
            <person name="Wei Q."/>
            <person name="Fang M."/>
            <person name="Yu H."/>
            <person name="Zhu C."/>
            <person name="Cai Y."/>
            <person name="He Y."/>
            <person name="Gan X."/>
            <person name="Zeng H."/>
            <person name="Yu D."/>
            <person name="Zhu Y."/>
            <person name="Jiang H."/>
            <person name="Qiu Q."/>
            <person name="Yang H."/>
            <person name="Zhang Y.E."/>
            <person name="Wang W."/>
            <person name="Zhu M."/>
            <person name="He S."/>
            <person name="Zhang G."/>
        </authorList>
    </citation>
    <scope>NUCLEOTIDE SEQUENCE [LARGE SCALE GENOMIC DNA]</scope>
    <source>
        <strain evidence="3">Bchr_013</strain>
    </source>
</reference>
<dbReference type="PANTHER" id="PTHR12533">
    <property type="entry name" value="NFAT"/>
    <property type="match status" value="1"/>
</dbReference>
<comment type="caution">
    <text evidence="3">The sequence shown here is derived from an EMBL/GenBank/DDBJ whole genome shotgun (WGS) entry which is preliminary data.</text>
</comment>
<dbReference type="AlphaFoldDB" id="A0A8X8BPH0"/>
<dbReference type="GO" id="GO:0033173">
    <property type="term" value="P:calcineurin-NFAT signaling cascade"/>
    <property type="evidence" value="ECO:0007669"/>
    <property type="project" value="TreeGrafter"/>
</dbReference>
<dbReference type="InterPro" id="IPR008366">
    <property type="entry name" value="NFAT"/>
</dbReference>
<dbReference type="InterPro" id="IPR013783">
    <property type="entry name" value="Ig-like_fold"/>
</dbReference>
<name>A0A8X8BPH0_POLSE</name>
<dbReference type="SMART" id="SM00429">
    <property type="entry name" value="IPT"/>
    <property type="match status" value="1"/>
</dbReference>
<dbReference type="InterPro" id="IPR014756">
    <property type="entry name" value="Ig_E-set"/>
</dbReference>
<dbReference type="FunFam" id="2.60.40.10:FF:000040">
    <property type="entry name" value="Nuclear factor of activated T-cells, cytoplasmic, calcineurin-dependent 2"/>
    <property type="match status" value="1"/>
</dbReference>
<keyword evidence="4" id="KW-1185">Reference proteome</keyword>
<evidence type="ECO:0000256" key="1">
    <source>
        <dbReference type="SAM" id="MobiDB-lite"/>
    </source>
</evidence>
<dbReference type="GO" id="GO:0000978">
    <property type="term" value="F:RNA polymerase II cis-regulatory region sequence-specific DNA binding"/>
    <property type="evidence" value="ECO:0007669"/>
    <property type="project" value="TreeGrafter"/>
</dbReference>
<dbReference type="SUPFAM" id="SSF81296">
    <property type="entry name" value="E set domains"/>
    <property type="match status" value="1"/>
</dbReference>
<dbReference type="PRINTS" id="PR01789">
    <property type="entry name" value="NUCFACTORATC"/>
</dbReference>
<dbReference type="InterPro" id="IPR002909">
    <property type="entry name" value="IPT_dom"/>
</dbReference>
<proteinExistence type="predicted"/>
<dbReference type="InterPro" id="IPR032397">
    <property type="entry name" value="RHD_dimer"/>
</dbReference>
<evidence type="ECO:0000313" key="4">
    <source>
        <dbReference type="Proteomes" id="UP000886611"/>
    </source>
</evidence>
<protein>
    <submittedName>
        <fullName evidence="3">NFAC2 factor</fullName>
    </submittedName>
</protein>
<organism evidence="3 4">
    <name type="scientific">Polypterus senegalus</name>
    <name type="common">Senegal bichir</name>
    <dbReference type="NCBI Taxonomy" id="55291"/>
    <lineage>
        <taxon>Eukaryota</taxon>
        <taxon>Metazoa</taxon>
        <taxon>Chordata</taxon>
        <taxon>Craniata</taxon>
        <taxon>Vertebrata</taxon>
        <taxon>Euteleostomi</taxon>
        <taxon>Actinopterygii</taxon>
        <taxon>Polypteriformes</taxon>
        <taxon>Polypteridae</taxon>
        <taxon>Polypterus</taxon>
    </lineage>
</organism>
<feature type="domain" description="IPT/TIG" evidence="2">
    <location>
        <begin position="69"/>
        <end position="168"/>
    </location>
</feature>
<evidence type="ECO:0000259" key="2">
    <source>
        <dbReference type="SMART" id="SM00429"/>
    </source>
</evidence>
<dbReference type="EMBL" id="JAATIS010004524">
    <property type="protein sequence ID" value="KAG2461877.1"/>
    <property type="molecule type" value="Genomic_DNA"/>
</dbReference>
<feature type="non-terminal residue" evidence="3">
    <location>
        <position position="633"/>
    </location>
</feature>
<dbReference type="GO" id="GO:0005667">
    <property type="term" value="C:transcription regulator complex"/>
    <property type="evidence" value="ECO:0007669"/>
    <property type="project" value="TreeGrafter"/>
</dbReference>